<feature type="domain" description="GAF" evidence="3">
    <location>
        <begin position="450"/>
        <end position="616"/>
    </location>
</feature>
<feature type="transmembrane region" description="Helical" evidence="2">
    <location>
        <begin position="414"/>
        <end position="432"/>
    </location>
</feature>
<dbReference type="GO" id="GO:0016791">
    <property type="term" value="F:phosphatase activity"/>
    <property type="evidence" value="ECO:0007669"/>
    <property type="project" value="TreeGrafter"/>
</dbReference>
<evidence type="ECO:0000259" key="4">
    <source>
        <dbReference type="SMART" id="SM00331"/>
    </source>
</evidence>
<evidence type="ECO:0000313" key="5">
    <source>
        <dbReference type="EMBL" id="AXC13601.1"/>
    </source>
</evidence>
<dbReference type="InterPro" id="IPR003018">
    <property type="entry name" value="GAF"/>
</dbReference>
<reference evidence="5 6" key="1">
    <citation type="journal article" date="2018" name="Front. Microbiol.">
        <title>Hydrolytic Capabilities as a Key to Environmental Success: Chitinolytic and Cellulolytic Acidobacteria From Acidic Sub-arctic Soils and Boreal Peatlands.</title>
        <authorList>
            <person name="Belova S.E."/>
            <person name="Ravin N.V."/>
            <person name="Pankratov T.A."/>
            <person name="Rakitin A.L."/>
            <person name="Ivanova A.A."/>
            <person name="Beletsky A.V."/>
            <person name="Mardanov A.V."/>
            <person name="Sinninghe Damste J.S."/>
            <person name="Dedysh S.N."/>
        </authorList>
    </citation>
    <scope>NUCLEOTIDE SEQUENCE [LARGE SCALE GENOMIC DNA]</scope>
    <source>
        <strain evidence="5 6">SBC82</strain>
    </source>
</reference>
<evidence type="ECO:0000256" key="1">
    <source>
        <dbReference type="ARBA" id="ARBA00022801"/>
    </source>
</evidence>
<keyword evidence="2" id="KW-0812">Transmembrane</keyword>
<dbReference type="KEGG" id="abas:ACPOL_4326"/>
<dbReference type="Pfam" id="PF07228">
    <property type="entry name" value="SpoIIE"/>
    <property type="match status" value="1"/>
</dbReference>
<gene>
    <name evidence="5" type="ORF">ACPOL_4326</name>
</gene>
<keyword evidence="1" id="KW-0378">Hydrolase</keyword>
<keyword evidence="2" id="KW-1133">Transmembrane helix</keyword>
<feature type="transmembrane region" description="Helical" evidence="2">
    <location>
        <begin position="383"/>
        <end position="402"/>
    </location>
</feature>
<organism evidence="5 6">
    <name type="scientific">Acidisarcina polymorpha</name>
    <dbReference type="NCBI Taxonomy" id="2211140"/>
    <lineage>
        <taxon>Bacteria</taxon>
        <taxon>Pseudomonadati</taxon>
        <taxon>Acidobacteriota</taxon>
        <taxon>Terriglobia</taxon>
        <taxon>Terriglobales</taxon>
        <taxon>Acidobacteriaceae</taxon>
        <taxon>Acidisarcina</taxon>
    </lineage>
</organism>
<keyword evidence="6" id="KW-1185">Reference proteome</keyword>
<dbReference type="RefSeq" id="WP_114208550.1">
    <property type="nucleotide sequence ID" value="NZ_CP030840.1"/>
</dbReference>
<evidence type="ECO:0000313" key="6">
    <source>
        <dbReference type="Proteomes" id="UP000253606"/>
    </source>
</evidence>
<dbReference type="AlphaFoldDB" id="A0A2Z5G3A5"/>
<feature type="transmembrane region" description="Helical" evidence="2">
    <location>
        <begin position="9"/>
        <end position="27"/>
    </location>
</feature>
<protein>
    <submittedName>
        <fullName evidence="5">Serine phosphatase RsbU, regulator of sigma subunit</fullName>
    </submittedName>
</protein>
<dbReference type="SMART" id="SM00065">
    <property type="entry name" value="GAF"/>
    <property type="match status" value="1"/>
</dbReference>
<dbReference type="PANTHER" id="PTHR43156:SF2">
    <property type="entry name" value="STAGE II SPORULATION PROTEIN E"/>
    <property type="match status" value="1"/>
</dbReference>
<feature type="domain" description="PPM-type phosphatase" evidence="4">
    <location>
        <begin position="647"/>
        <end position="868"/>
    </location>
</feature>
<evidence type="ECO:0000256" key="2">
    <source>
        <dbReference type="SAM" id="Phobius"/>
    </source>
</evidence>
<feature type="transmembrane region" description="Helical" evidence="2">
    <location>
        <begin position="135"/>
        <end position="160"/>
    </location>
</feature>
<feature type="transmembrane region" description="Helical" evidence="2">
    <location>
        <begin position="198"/>
        <end position="218"/>
    </location>
</feature>
<feature type="transmembrane region" description="Helical" evidence="2">
    <location>
        <begin position="167"/>
        <end position="186"/>
    </location>
</feature>
<dbReference type="InterPro" id="IPR052016">
    <property type="entry name" value="Bact_Sigma-Reg"/>
</dbReference>
<sequence length="871" mass="95770">MRSSRYSTLLRILLAMIALAGIVFWFSDTRDRFELGMHPEQHARMPFEVNADNRRVASLQQEAEHSGLVKGSTIDSLNGVPYAGIMQFIEIVYPASPGESLTVDFRRPDGSSGSAVITLAARQTLLGVPPGFASVFWRSFILFDLLPLFSMLIGYWVVFVKPDEPNAWLLLVLLLYPAVVFAWGTGFATGEWLLFRGLYYELLQNFGVLALVPFAVYFPERSRIDVRRPWLKWVILAPAVVCGLLEIKQAIGQYFYGGNSPAFAKLMTQVDRFDNALALVCVGFYIALMSDKLLSASTEDARRRLRILLAGTGTGVGALIVVFVLLPDLGFSPNTPAHLWAAYLGAVLFLLAPVALAYVVLVQRAMDVSILVRQGTKYALAKATLLVVQFTLAAVVTYRFLLPLLTQKQIPRDQLWQAVVFIVLILLLRLGFSRQSKNWLDKKFFREAYDSEQVLNELSEEVRKYTESGPLLKTVAKCVAETLHVTQIGMLLRDGATFCVTQAVGHFPGNAGTLALAVNSSTIRNLSNTNAPAELYREDPDAWYLMADEVERQTLDDLGAELLLPLPGRDRLMGVMALGPKQSEAAYSKSDLHLLQVLATQTGMALEVSELAHSLAKEAAQRERSNREMEIAREVQERLFPQEMPMLLGGDVAGHCRPALGVGGDYYDVFPLQDGRLGLAIGDVSGKGISAALLMASLRASLRGVTLDNPRDFAKLMDKVNRLVYEASASNRYATFFFGALDPVTQVLECVNAGHNAPLILRREPDGSSEILRLEADGPVVGLLPFAPYSEQSVQLRAGDLLVTYTDGISEAMTKDDEEWGEERMMAAAASANGASASEVLKIIFAEADKFTAGAPQHDDMTLLILKLNSL</sequence>
<dbReference type="Gene3D" id="2.30.42.10">
    <property type="match status" value="1"/>
</dbReference>
<accession>A0A2Z5G3A5</accession>
<feature type="transmembrane region" description="Helical" evidence="2">
    <location>
        <begin position="276"/>
        <end position="295"/>
    </location>
</feature>
<feature type="transmembrane region" description="Helical" evidence="2">
    <location>
        <begin position="230"/>
        <end position="256"/>
    </location>
</feature>
<dbReference type="PANTHER" id="PTHR43156">
    <property type="entry name" value="STAGE II SPORULATION PROTEIN E-RELATED"/>
    <property type="match status" value="1"/>
</dbReference>
<dbReference type="InterPro" id="IPR036034">
    <property type="entry name" value="PDZ_sf"/>
</dbReference>
<dbReference type="EMBL" id="CP030840">
    <property type="protein sequence ID" value="AXC13601.1"/>
    <property type="molecule type" value="Genomic_DNA"/>
</dbReference>
<dbReference type="InterPro" id="IPR029016">
    <property type="entry name" value="GAF-like_dom_sf"/>
</dbReference>
<dbReference type="SUPFAM" id="SSF81606">
    <property type="entry name" value="PP2C-like"/>
    <property type="match status" value="1"/>
</dbReference>
<name>A0A2Z5G3A5_9BACT</name>
<dbReference type="SMART" id="SM00331">
    <property type="entry name" value="PP2C_SIG"/>
    <property type="match status" value="1"/>
</dbReference>
<proteinExistence type="predicted"/>
<evidence type="ECO:0000259" key="3">
    <source>
        <dbReference type="SMART" id="SM00065"/>
    </source>
</evidence>
<feature type="transmembrane region" description="Helical" evidence="2">
    <location>
        <begin position="338"/>
        <end position="362"/>
    </location>
</feature>
<dbReference type="Gene3D" id="3.30.450.40">
    <property type="match status" value="1"/>
</dbReference>
<dbReference type="SUPFAM" id="SSF55781">
    <property type="entry name" value="GAF domain-like"/>
    <property type="match status" value="1"/>
</dbReference>
<keyword evidence="2" id="KW-0472">Membrane</keyword>
<feature type="transmembrane region" description="Helical" evidence="2">
    <location>
        <begin position="307"/>
        <end position="326"/>
    </location>
</feature>
<dbReference type="Gene3D" id="3.60.40.10">
    <property type="entry name" value="PPM-type phosphatase domain"/>
    <property type="match status" value="1"/>
</dbReference>
<dbReference type="InterPro" id="IPR036457">
    <property type="entry name" value="PPM-type-like_dom_sf"/>
</dbReference>
<dbReference type="Proteomes" id="UP000253606">
    <property type="component" value="Chromosome"/>
</dbReference>
<dbReference type="SUPFAM" id="SSF50156">
    <property type="entry name" value="PDZ domain-like"/>
    <property type="match status" value="1"/>
</dbReference>
<dbReference type="OrthoDB" id="319881at2"/>
<dbReference type="InterPro" id="IPR001932">
    <property type="entry name" value="PPM-type_phosphatase-like_dom"/>
</dbReference>